<accession>A0A009Q060</accession>
<name>A0A009Q060_ACIBA</name>
<dbReference type="Pfam" id="PF15428">
    <property type="entry name" value="Imm26"/>
    <property type="match status" value="1"/>
</dbReference>
<dbReference type="AlphaFoldDB" id="A0A009Q060"/>
<protein>
    <submittedName>
        <fullName evidence="1">Uncharacterized protein</fullName>
    </submittedName>
</protein>
<proteinExistence type="predicted"/>
<dbReference type="InterPro" id="IPR029278">
    <property type="entry name" value="Imm26"/>
</dbReference>
<evidence type="ECO:0000313" key="1">
    <source>
        <dbReference type="EMBL" id="EXC08123.1"/>
    </source>
</evidence>
<dbReference type="EMBL" id="JEXD01000008">
    <property type="protein sequence ID" value="EXC08123.1"/>
    <property type="molecule type" value="Genomic_DNA"/>
</dbReference>
<evidence type="ECO:0000313" key="2">
    <source>
        <dbReference type="Proteomes" id="UP000021108"/>
    </source>
</evidence>
<dbReference type="Proteomes" id="UP000021108">
    <property type="component" value="Unassembled WGS sequence"/>
</dbReference>
<gene>
    <name evidence="1" type="ORF">J506_1434</name>
</gene>
<comment type="caution">
    <text evidence="1">The sequence shown here is derived from an EMBL/GenBank/DDBJ whole genome shotgun (WGS) entry which is preliminary data.</text>
</comment>
<reference evidence="1 2" key="1">
    <citation type="submission" date="2014-02" db="EMBL/GenBank/DDBJ databases">
        <title>Comparative genomics and transcriptomics to identify genetic mechanisms underlying the emergence of carbapenem resistant Acinetobacter baumannii (CRAb).</title>
        <authorList>
            <person name="Harris A.D."/>
            <person name="Johnson K.J."/>
            <person name="George J."/>
            <person name="Shefchek K."/>
            <person name="Daugherty S.C."/>
            <person name="Parankush S."/>
            <person name="Sadzewicz L."/>
            <person name="Tallon L."/>
            <person name="Sengamalay N."/>
            <person name="Hazen T.H."/>
            <person name="Rasko D.A."/>
        </authorList>
    </citation>
    <scope>NUCLEOTIDE SEQUENCE [LARGE SCALE GENOMIC DNA]</scope>
    <source>
        <strain evidence="1 2">625974</strain>
    </source>
</reference>
<organism evidence="1 2">
    <name type="scientific">Acinetobacter baumannii 625974</name>
    <dbReference type="NCBI Taxonomy" id="1310607"/>
    <lineage>
        <taxon>Bacteria</taxon>
        <taxon>Pseudomonadati</taxon>
        <taxon>Pseudomonadota</taxon>
        <taxon>Gammaproteobacteria</taxon>
        <taxon>Moraxellales</taxon>
        <taxon>Moraxellaceae</taxon>
        <taxon>Acinetobacter</taxon>
        <taxon>Acinetobacter calcoaceticus/baumannii complex</taxon>
    </lineage>
</organism>
<dbReference type="RefSeq" id="WP_032059101.1">
    <property type="nucleotide sequence ID" value="NZ_JEXD01000008.1"/>
</dbReference>
<dbReference type="PATRIC" id="fig|1310607.3.peg.1388"/>
<sequence length="152" mass="17599">MKKQNFSIGALLQIDLKNGQYAFGRVINKEETLFYDFFTVNISSLGLDKIYSAKELFRVPVMKYAITSGQWVVIDNKPIEADLAIPNKYFMQDVITKEFSIYHQGNILPATYEEIKNLECAAVWEPEHVEDRLRDYFSGVPNVWVEDLKPKP</sequence>